<dbReference type="KEGG" id="rhoz:GXP67_27765"/>
<dbReference type="InterPro" id="IPR003594">
    <property type="entry name" value="HATPase_dom"/>
</dbReference>
<dbReference type="InterPro" id="IPR010559">
    <property type="entry name" value="Sig_transdc_His_kin_internal"/>
</dbReference>
<dbReference type="InterPro" id="IPR036890">
    <property type="entry name" value="HATPase_C_sf"/>
</dbReference>
<dbReference type="Pfam" id="PF06580">
    <property type="entry name" value="His_kinase"/>
    <property type="match status" value="1"/>
</dbReference>
<keyword evidence="1" id="KW-0812">Transmembrane</keyword>
<dbReference type="PANTHER" id="PTHR34220:SF7">
    <property type="entry name" value="SENSOR HISTIDINE KINASE YPDA"/>
    <property type="match status" value="1"/>
</dbReference>
<feature type="transmembrane region" description="Helical" evidence="1">
    <location>
        <begin position="77"/>
        <end position="103"/>
    </location>
</feature>
<evidence type="ECO:0000256" key="1">
    <source>
        <dbReference type="SAM" id="Phobius"/>
    </source>
</evidence>
<name>A0A6C0GRJ9_9BACT</name>
<dbReference type="SUPFAM" id="SSF55874">
    <property type="entry name" value="ATPase domain of HSP90 chaperone/DNA topoisomerase II/histidine kinase"/>
    <property type="match status" value="1"/>
</dbReference>
<protein>
    <submittedName>
        <fullName evidence="4">Sensor histidine kinase</fullName>
    </submittedName>
</protein>
<keyword evidence="1" id="KW-1133">Transmembrane helix</keyword>
<dbReference type="Proteomes" id="UP000480178">
    <property type="component" value="Chromosome"/>
</dbReference>
<feature type="domain" description="Signal transduction histidine kinase internal region" evidence="3">
    <location>
        <begin position="209"/>
        <end position="289"/>
    </location>
</feature>
<reference evidence="4 5" key="1">
    <citation type="submission" date="2020-01" db="EMBL/GenBank/DDBJ databases">
        <authorList>
            <person name="Kim M.K."/>
        </authorList>
    </citation>
    <scope>NUCLEOTIDE SEQUENCE [LARGE SCALE GENOMIC DNA]</scope>
    <source>
        <strain evidence="4 5">172606-1</strain>
    </source>
</reference>
<dbReference type="EMBL" id="CP048222">
    <property type="protein sequence ID" value="QHT70172.1"/>
    <property type="molecule type" value="Genomic_DNA"/>
</dbReference>
<evidence type="ECO:0000313" key="4">
    <source>
        <dbReference type="EMBL" id="QHT70172.1"/>
    </source>
</evidence>
<dbReference type="GO" id="GO:0016020">
    <property type="term" value="C:membrane"/>
    <property type="evidence" value="ECO:0007669"/>
    <property type="project" value="InterPro"/>
</dbReference>
<dbReference type="Gene3D" id="3.30.565.10">
    <property type="entry name" value="Histidine kinase-like ATPase, C-terminal domain"/>
    <property type="match status" value="1"/>
</dbReference>
<evidence type="ECO:0000313" key="5">
    <source>
        <dbReference type="Proteomes" id="UP000480178"/>
    </source>
</evidence>
<dbReference type="RefSeq" id="WP_162446154.1">
    <property type="nucleotide sequence ID" value="NZ_CP048222.1"/>
</dbReference>
<keyword evidence="1" id="KW-0472">Membrane</keyword>
<feature type="transmembrane region" description="Helical" evidence="1">
    <location>
        <begin position="154"/>
        <end position="179"/>
    </location>
</feature>
<dbReference type="Pfam" id="PF02518">
    <property type="entry name" value="HATPase_c"/>
    <property type="match status" value="1"/>
</dbReference>
<dbReference type="PANTHER" id="PTHR34220">
    <property type="entry name" value="SENSOR HISTIDINE KINASE YPDA"/>
    <property type="match status" value="1"/>
</dbReference>
<evidence type="ECO:0000259" key="2">
    <source>
        <dbReference type="Pfam" id="PF02518"/>
    </source>
</evidence>
<feature type="transmembrane region" description="Helical" evidence="1">
    <location>
        <begin position="115"/>
        <end position="134"/>
    </location>
</feature>
<feature type="domain" description="Histidine kinase/HSP90-like ATPase" evidence="2">
    <location>
        <begin position="306"/>
        <end position="399"/>
    </location>
</feature>
<gene>
    <name evidence="4" type="ORF">GXP67_27765</name>
</gene>
<dbReference type="InterPro" id="IPR050640">
    <property type="entry name" value="Bact_2-comp_sensor_kinase"/>
</dbReference>
<keyword evidence="4" id="KW-0808">Transferase</keyword>
<dbReference type="GO" id="GO:0000155">
    <property type="term" value="F:phosphorelay sensor kinase activity"/>
    <property type="evidence" value="ECO:0007669"/>
    <property type="project" value="InterPro"/>
</dbReference>
<organism evidence="4 5">
    <name type="scientific">Rhodocytophaga rosea</name>
    <dbReference type="NCBI Taxonomy" id="2704465"/>
    <lineage>
        <taxon>Bacteria</taxon>
        <taxon>Pseudomonadati</taxon>
        <taxon>Bacteroidota</taxon>
        <taxon>Cytophagia</taxon>
        <taxon>Cytophagales</taxon>
        <taxon>Rhodocytophagaceae</taxon>
        <taxon>Rhodocytophaga</taxon>
    </lineage>
</organism>
<keyword evidence="4" id="KW-0418">Kinase</keyword>
<proteinExistence type="predicted"/>
<feature type="transmembrane region" description="Helical" evidence="1">
    <location>
        <begin position="40"/>
        <end position="65"/>
    </location>
</feature>
<dbReference type="AlphaFoldDB" id="A0A6C0GRJ9"/>
<accession>A0A6C0GRJ9</accession>
<evidence type="ECO:0000259" key="3">
    <source>
        <dbReference type="Pfam" id="PF06580"/>
    </source>
</evidence>
<sequence length="401" mass="46423">MFIRQHMLLNYLQNNQFLRPTGLINRLLQPSGISLSTNQFWWYAFLYWSFFSVMWSFQAMLAWLLTPNARLYVTELIYWMIEFLFWWAVTPLIIYCAQLFPVLINQKSVQLFRQICMHVVIVAVLYMIELAIEYSILGRAMAYEKGEIITIRRIALVFAFSYGTAFSQYMLLVVCFNIFMHMYRFQALQQQHLRMELTNEQLKSQLAGAQLQSLKMQLNPHFLFNTLHTVVSLIIQHQNKKAAHMVTSLSDLLRGVLARRQANFLELREELQLTRQYLAIQQIRFEDKLRIEYAIEPEAEQCLVPQLILQPLVENAVTHGIADLTEGALIRIAARRSDSNIRIEVFDNGTGQNQLQPTSGTGLGLSNTLLRLQQAYGENASLLFEQPPGGTTTVSLLIPYL</sequence>
<keyword evidence="5" id="KW-1185">Reference proteome</keyword>